<feature type="domain" description="Glycosyltransferase 2-like" evidence="1">
    <location>
        <begin position="12"/>
        <end position="108"/>
    </location>
</feature>
<protein>
    <submittedName>
        <fullName evidence="2">Glycosyltransferase</fullName>
    </submittedName>
</protein>
<evidence type="ECO:0000313" key="3">
    <source>
        <dbReference type="Proteomes" id="UP001139451"/>
    </source>
</evidence>
<accession>A0A9X2HSX4</accession>
<dbReference type="Proteomes" id="UP001139451">
    <property type="component" value="Unassembled WGS sequence"/>
</dbReference>
<organism evidence="2 3">
    <name type="scientific">Sphingomonas tagetis</name>
    <dbReference type="NCBI Taxonomy" id="2949092"/>
    <lineage>
        <taxon>Bacteria</taxon>
        <taxon>Pseudomonadati</taxon>
        <taxon>Pseudomonadota</taxon>
        <taxon>Alphaproteobacteria</taxon>
        <taxon>Sphingomonadales</taxon>
        <taxon>Sphingomonadaceae</taxon>
        <taxon>Sphingomonas</taxon>
    </lineage>
</organism>
<dbReference type="InterPro" id="IPR001173">
    <property type="entry name" value="Glyco_trans_2-like"/>
</dbReference>
<dbReference type="CDD" id="cd06433">
    <property type="entry name" value="GT_2_WfgS_like"/>
    <property type="match status" value="1"/>
</dbReference>
<gene>
    <name evidence="2" type="ORF">M9978_21025</name>
</gene>
<name>A0A9X2HSX4_9SPHN</name>
<dbReference type="InterPro" id="IPR029044">
    <property type="entry name" value="Nucleotide-diphossugar_trans"/>
</dbReference>
<sequence>MPQNDPAAPRVSIITVVFNARALLEQTIAAIDVLDYPDIEHVIIDGGSTDGTTDILNRDRRVTVRSLSEPDRGIYDAMNKGIHLASGDYLWFLNAGDSPATPDVLKALLTGPSPDVLYGDTNLIDEQGRLSNVAKAPATLSSGTMIWGMRVSHQSIMFRRSIVPLYDLQYSYIADQKWIVDALKKADTTLHISGPMSNYLLGGLSQKSFHKFWFEKVRYSFNDRPLVVATCVTFKDLFLAARFYLGALVRGS</sequence>
<dbReference type="EMBL" id="JAMLDX010000025">
    <property type="protein sequence ID" value="MCP3732903.1"/>
    <property type="molecule type" value="Genomic_DNA"/>
</dbReference>
<dbReference type="SUPFAM" id="SSF53448">
    <property type="entry name" value="Nucleotide-diphospho-sugar transferases"/>
    <property type="match status" value="1"/>
</dbReference>
<dbReference type="InterPro" id="IPR050834">
    <property type="entry name" value="Glycosyltransf_2"/>
</dbReference>
<dbReference type="RefSeq" id="WP_254296815.1">
    <property type="nucleotide sequence ID" value="NZ_JAMLDX010000025.1"/>
</dbReference>
<dbReference type="Pfam" id="PF00535">
    <property type="entry name" value="Glycos_transf_2"/>
    <property type="match status" value="1"/>
</dbReference>
<evidence type="ECO:0000313" key="2">
    <source>
        <dbReference type="EMBL" id="MCP3732903.1"/>
    </source>
</evidence>
<dbReference type="AlphaFoldDB" id="A0A9X2HSX4"/>
<dbReference type="PANTHER" id="PTHR43685:SF2">
    <property type="entry name" value="GLYCOSYLTRANSFERASE 2-LIKE DOMAIN-CONTAINING PROTEIN"/>
    <property type="match status" value="1"/>
</dbReference>
<reference evidence="2" key="1">
    <citation type="submission" date="2022-05" db="EMBL/GenBank/DDBJ databases">
        <title>Sphingomonas sp. strain MG17 Genome sequencing and assembly.</title>
        <authorList>
            <person name="Kim I."/>
        </authorList>
    </citation>
    <scope>NUCLEOTIDE SEQUENCE</scope>
    <source>
        <strain evidence="2">MG17</strain>
    </source>
</reference>
<dbReference type="PANTHER" id="PTHR43685">
    <property type="entry name" value="GLYCOSYLTRANSFERASE"/>
    <property type="match status" value="1"/>
</dbReference>
<proteinExistence type="predicted"/>
<keyword evidence="3" id="KW-1185">Reference proteome</keyword>
<dbReference type="Gene3D" id="3.90.550.10">
    <property type="entry name" value="Spore Coat Polysaccharide Biosynthesis Protein SpsA, Chain A"/>
    <property type="match status" value="1"/>
</dbReference>
<comment type="caution">
    <text evidence="2">The sequence shown here is derived from an EMBL/GenBank/DDBJ whole genome shotgun (WGS) entry which is preliminary data.</text>
</comment>
<evidence type="ECO:0000259" key="1">
    <source>
        <dbReference type="Pfam" id="PF00535"/>
    </source>
</evidence>